<dbReference type="STRING" id="1185652.USDA257_c11010"/>
<evidence type="ECO:0000313" key="14">
    <source>
        <dbReference type="EMBL" id="AFL49692.1"/>
    </source>
</evidence>
<dbReference type="Gene3D" id="2.40.30.170">
    <property type="match status" value="1"/>
</dbReference>
<keyword evidence="4 9" id="KW-1003">Cell membrane</keyword>
<evidence type="ECO:0000256" key="7">
    <source>
        <dbReference type="ARBA" id="ARBA00022989"/>
    </source>
</evidence>
<reference evidence="14 15" key="1">
    <citation type="journal article" date="2012" name="J. Bacteriol.">
        <title>Complete genome sequence of the broad-host-range strain Sinorhizobium fredii USDA257.</title>
        <authorList>
            <person name="Schuldes J."/>
            <person name="Rodriguez Orbegoso M."/>
            <person name="Schmeisser C."/>
            <person name="Krishnan H.B."/>
            <person name="Daniel R."/>
            <person name="Streit W.R."/>
        </authorList>
    </citation>
    <scope>NUCLEOTIDE SEQUENCE [LARGE SCALE GENOMIC DNA]</scope>
    <source>
        <strain evidence="14 15">USDA 257</strain>
    </source>
</reference>
<keyword evidence="3 9" id="KW-0813">Transport</keyword>
<keyword evidence="8 9" id="KW-0472">Membrane</keyword>
<dbReference type="EMBL" id="CP003563">
    <property type="protein sequence ID" value="AFL49692.1"/>
    <property type="molecule type" value="Genomic_DNA"/>
</dbReference>
<dbReference type="HOGENOM" id="CLU_023976_1_1_5"/>
<feature type="region of interest" description="Disordered" evidence="11">
    <location>
        <begin position="1"/>
        <end position="32"/>
    </location>
</feature>
<dbReference type="InterPro" id="IPR050739">
    <property type="entry name" value="MFP"/>
</dbReference>
<dbReference type="AlphaFoldDB" id="I3X1D6"/>
<comment type="similarity">
    <text evidence="2 9">Belongs to the membrane fusion protein (MFP) (TC 8.A.1) family.</text>
</comment>
<evidence type="ECO:0000256" key="1">
    <source>
        <dbReference type="ARBA" id="ARBA00004377"/>
    </source>
</evidence>
<evidence type="ECO:0000313" key="15">
    <source>
        <dbReference type="Proteomes" id="UP000006180"/>
    </source>
</evidence>
<feature type="domain" description="AprE-like beta-barrel" evidence="13">
    <location>
        <begin position="413"/>
        <end position="502"/>
    </location>
</feature>
<dbReference type="PATRIC" id="fig|1185652.3.peg.1143"/>
<evidence type="ECO:0000256" key="6">
    <source>
        <dbReference type="ARBA" id="ARBA00022692"/>
    </source>
</evidence>
<evidence type="ECO:0000256" key="4">
    <source>
        <dbReference type="ARBA" id="ARBA00022475"/>
    </source>
</evidence>
<dbReference type="GO" id="GO:0015031">
    <property type="term" value="P:protein transport"/>
    <property type="evidence" value="ECO:0007669"/>
    <property type="project" value="InterPro"/>
</dbReference>
<dbReference type="InterPro" id="IPR010129">
    <property type="entry name" value="T1SS_HlyD"/>
</dbReference>
<dbReference type="PRINTS" id="PR01490">
    <property type="entry name" value="RTXTOXIND"/>
</dbReference>
<comment type="subcellular location">
    <subcellularLocation>
        <location evidence="1 9">Cell inner membrane</location>
        <topology evidence="1 9">Single-pass membrane protein</topology>
    </subcellularLocation>
</comment>
<accession>I3X1D6</accession>
<keyword evidence="7 9" id="KW-1133">Transmembrane helix</keyword>
<organism evidence="14 15">
    <name type="scientific">Sinorhizobium fredii (strain USDA 257)</name>
    <dbReference type="NCBI Taxonomy" id="1185652"/>
    <lineage>
        <taxon>Bacteria</taxon>
        <taxon>Pseudomonadati</taxon>
        <taxon>Pseudomonadota</taxon>
        <taxon>Alphaproteobacteria</taxon>
        <taxon>Hyphomicrobiales</taxon>
        <taxon>Rhizobiaceae</taxon>
        <taxon>Sinorhizobium/Ensifer group</taxon>
        <taxon>Sinorhizobium</taxon>
    </lineage>
</organism>
<gene>
    <name evidence="14" type="primary">prsE1</name>
    <name evidence="14" type="ORF">USDA257_c11010</name>
</gene>
<evidence type="ECO:0000256" key="3">
    <source>
        <dbReference type="ARBA" id="ARBA00022448"/>
    </source>
</evidence>
<name>I3X1D6_SINF2</name>
<evidence type="ECO:0000256" key="2">
    <source>
        <dbReference type="ARBA" id="ARBA00009477"/>
    </source>
</evidence>
<dbReference type="Pfam" id="PF26002">
    <property type="entry name" value="Beta-barrel_AprE"/>
    <property type="match status" value="1"/>
</dbReference>
<dbReference type="InterPro" id="IPR058781">
    <property type="entry name" value="HH_AprE-like"/>
</dbReference>
<keyword evidence="6 9" id="KW-0812">Transmembrane</keyword>
<evidence type="ECO:0000256" key="8">
    <source>
        <dbReference type="ARBA" id="ARBA00023136"/>
    </source>
</evidence>
<evidence type="ECO:0000256" key="5">
    <source>
        <dbReference type="ARBA" id="ARBA00022519"/>
    </source>
</evidence>
<feature type="domain" description="AprE-like long alpha-helical hairpin" evidence="12">
    <location>
        <begin position="181"/>
        <end position="371"/>
    </location>
</feature>
<protein>
    <recommendedName>
        <fullName evidence="9">Membrane fusion protein (MFP) family protein</fullName>
    </recommendedName>
</protein>
<sequence>MPDRQHQPRLLSSGHASMRSPPRSTMTPEISKRVPTIARGRELVRTARTTLTSARTGVVGPKILSLLRRAQAARATFPPISAQTDPAGAGYEPSHVNLSGDWRRPARIGFGIVVLTFGILGGWAALARLDSAVVASGTIVVETDRKAVQHLAGGIVREVLVSPDAHVGEGQVLVRLDPTEARAQGEIARSAFFSLLAQEARLQAELDGADMVTFPSELTRAANVTLAQRAMQDQLRLFLKRRLARTNDVSILEERIAQSERQIEAVQSRSEAARSQIESITEEHDQLTPLANKGIIPVTRLTTLKRQRADLQGQLGAFVADIAAERHTIGEARLQIEQVGRKAFEEVSLQLAESSAKLADAGEKLHVADDVLSRTEIRAPRSGRVVGFKVHTIGAVVRPGETLMEIVPDDDTLIVLAKMSTVDINNVVEGLPAEIRLPSFKARSTPIAIGEVRAVAADALHDEVTREPYYELKVSVQVSRFPEEVRAKLRPGMPAEVIVATGERTVLSYLTQPLTDAFRHGMREN</sequence>
<proteinExistence type="inferred from homology"/>
<evidence type="ECO:0000256" key="11">
    <source>
        <dbReference type="SAM" id="MobiDB-lite"/>
    </source>
</evidence>
<dbReference type="GO" id="GO:0005886">
    <property type="term" value="C:plasma membrane"/>
    <property type="evidence" value="ECO:0007669"/>
    <property type="project" value="UniProtKB-SubCell"/>
</dbReference>
<dbReference type="Pfam" id="PF25994">
    <property type="entry name" value="HH_AprE"/>
    <property type="match status" value="1"/>
</dbReference>
<dbReference type="KEGG" id="sfd:USDA257_c11010"/>
<dbReference type="InterPro" id="IPR058982">
    <property type="entry name" value="Beta-barrel_AprE"/>
</dbReference>
<dbReference type="PANTHER" id="PTHR30386">
    <property type="entry name" value="MEMBRANE FUSION SUBUNIT OF EMRAB-TOLC MULTIDRUG EFFLUX PUMP"/>
    <property type="match status" value="1"/>
</dbReference>
<evidence type="ECO:0000259" key="13">
    <source>
        <dbReference type="Pfam" id="PF26002"/>
    </source>
</evidence>
<dbReference type="Proteomes" id="UP000006180">
    <property type="component" value="Chromosome"/>
</dbReference>
<evidence type="ECO:0000256" key="10">
    <source>
        <dbReference type="SAM" id="Coils"/>
    </source>
</evidence>
<dbReference type="NCBIfam" id="TIGR01843">
    <property type="entry name" value="type_I_hlyD"/>
    <property type="match status" value="1"/>
</dbReference>
<evidence type="ECO:0000256" key="9">
    <source>
        <dbReference type="RuleBase" id="RU365093"/>
    </source>
</evidence>
<dbReference type="PANTHER" id="PTHR30386:SF17">
    <property type="entry name" value="ALKALINE PROTEASE SECRETION PROTEIN APRE"/>
    <property type="match status" value="1"/>
</dbReference>
<feature type="transmembrane region" description="Helical" evidence="9">
    <location>
        <begin position="108"/>
        <end position="126"/>
    </location>
</feature>
<feature type="coiled-coil region" evidence="10">
    <location>
        <begin position="249"/>
        <end position="283"/>
    </location>
</feature>
<evidence type="ECO:0000259" key="12">
    <source>
        <dbReference type="Pfam" id="PF25994"/>
    </source>
</evidence>
<keyword evidence="5 9" id="KW-0997">Cell inner membrane</keyword>
<keyword evidence="10" id="KW-0175">Coiled coil</keyword>
<dbReference type="eggNOG" id="COG0845">
    <property type="taxonomic scope" value="Bacteria"/>
</dbReference>